<dbReference type="RefSeq" id="WP_176070818.1">
    <property type="nucleotide sequence ID" value="NZ_JABWMJ010000010.1"/>
</dbReference>
<accession>A0A7Y6NRG7</accession>
<feature type="region of interest" description="Disordered" evidence="1">
    <location>
        <begin position="133"/>
        <end position="329"/>
    </location>
</feature>
<dbReference type="EMBL" id="JABWMJ010000010">
    <property type="protein sequence ID" value="NUZ07981.1"/>
    <property type="molecule type" value="Genomic_DNA"/>
</dbReference>
<sequence length="468" mass="47859">MAAPAVKTRAAPLRIEAADVEQVGRLTPGAALNFSVFGAPGASAQLQIEGAARPLALREVQPGIYEGTYTVGHADRIRPSSPVVATLRRGSEVARIALAEPLQLGAPRPAAGAKPAVPASVRVAAAGATAAAPRAAAAKGARKTETAAKPPPALRRADPARTTPAAPAIDDERQLAARPPVPATSTAPAAAPGPGSSALPPGQERTAAAAAAVASPPRGADHAPRAALHAGAKLPTGTAPSAGAPPAPPTPSARAETPRESTGIAAASAVRRDGPSITDDTRISRADAAGVARPVGAWDDAGPRSAGAPVARAPERIDLPPAVPDVDAQPPAYAARRSAAVPPRDRCADCDDAEPVRRAPLCMDCAVVESIRVVRSAADPRPGGLRGFLERRMQHHREMFGRLTGRPVPSEPELVDAAPGVAYDVVFRLPDGTRRLMRFDEAPPFGVGQSVRLLERLPAPRPRTLAAF</sequence>
<evidence type="ECO:0000313" key="3">
    <source>
        <dbReference type="Proteomes" id="UP000529637"/>
    </source>
</evidence>
<protein>
    <submittedName>
        <fullName evidence="2">Uncharacterized protein</fullName>
    </submittedName>
</protein>
<reference evidence="2 3" key="1">
    <citation type="submission" date="2020-06" db="EMBL/GenBank/DDBJ databases">
        <title>Schlegella sp. ID0723 isolated from air conditioner.</title>
        <authorList>
            <person name="Kim D.Y."/>
            <person name="Kim D.-U."/>
        </authorList>
    </citation>
    <scope>NUCLEOTIDE SEQUENCE [LARGE SCALE GENOMIC DNA]</scope>
    <source>
        <strain evidence="2 3">ID0723</strain>
    </source>
</reference>
<dbReference type="Proteomes" id="UP000529637">
    <property type="component" value="Unassembled WGS sequence"/>
</dbReference>
<evidence type="ECO:0000313" key="2">
    <source>
        <dbReference type="EMBL" id="NUZ07981.1"/>
    </source>
</evidence>
<dbReference type="AlphaFoldDB" id="A0A7Y6NRG7"/>
<gene>
    <name evidence="2" type="ORF">HQN59_19635</name>
</gene>
<feature type="compositionally biased region" description="Basic and acidic residues" evidence="1">
    <location>
        <begin position="270"/>
        <end position="285"/>
    </location>
</feature>
<feature type="compositionally biased region" description="Low complexity" evidence="1">
    <location>
        <begin position="183"/>
        <end position="214"/>
    </location>
</feature>
<proteinExistence type="predicted"/>
<organism evidence="2 3">
    <name type="scientific">Piscinibacter koreensis</name>
    <dbReference type="NCBI Taxonomy" id="2742824"/>
    <lineage>
        <taxon>Bacteria</taxon>
        <taxon>Pseudomonadati</taxon>
        <taxon>Pseudomonadota</taxon>
        <taxon>Betaproteobacteria</taxon>
        <taxon>Burkholderiales</taxon>
        <taxon>Sphaerotilaceae</taxon>
        <taxon>Piscinibacter</taxon>
    </lineage>
</organism>
<comment type="caution">
    <text evidence="2">The sequence shown here is derived from an EMBL/GenBank/DDBJ whole genome shotgun (WGS) entry which is preliminary data.</text>
</comment>
<name>A0A7Y6NRG7_9BURK</name>
<evidence type="ECO:0000256" key="1">
    <source>
        <dbReference type="SAM" id="MobiDB-lite"/>
    </source>
</evidence>
<keyword evidence="3" id="KW-1185">Reference proteome</keyword>